<gene>
    <name evidence="1" type="ORF">H4Bulk461300_000002</name>
</gene>
<evidence type="ECO:0000313" key="1">
    <source>
        <dbReference type="EMBL" id="QDH88450.1"/>
    </source>
</evidence>
<name>A0A514D4A3_9VIRU</name>
<reference evidence="1" key="1">
    <citation type="submission" date="2019-05" db="EMBL/GenBank/DDBJ databases">
        <title>Metatranscriptomic reconstruction reveals RNA viruses with the potential to shape carbon cycling in soil.</title>
        <authorList>
            <person name="Starr E.P."/>
            <person name="Nuccio E."/>
            <person name="Pett-Ridge J."/>
            <person name="Banfield J.F."/>
            <person name="Firestone M.K."/>
        </authorList>
    </citation>
    <scope>NUCLEOTIDE SEQUENCE</scope>
    <source>
        <strain evidence="1">H4_Bulk_46_scaffold_1300</strain>
    </source>
</reference>
<dbReference type="EMBL" id="MN034098">
    <property type="protein sequence ID" value="QDH88450.1"/>
    <property type="molecule type" value="Genomic_RNA"/>
</dbReference>
<accession>A0A514D4A3</accession>
<organism evidence="1">
    <name type="scientific">Leviviridae sp</name>
    <dbReference type="NCBI Taxonomy" id="2027243"/>
    <lineage>
        <taxon>Viruses</taxon>
        <taxon>Riboviria</taxon>
        <taxon>Orthornavirae</taxon>
        <taxon>Lenarviricota</taxon>
        <taxon>Leviviricetes</taxon>
        <taxon>Norzivirales</taxon>
        <taxon>Fiersviridae</taxon>
    </lineage>
</organism>
<protein>
    <submittedName>
        <fullName evidence="1">Uncharacterized protein</fullName>
    </submittedName>
</protein>
<sequence length="68" mass="7353">MDSVDGGSSPVRDYPDELVYAANVAMQGEGFINARFVAKALGDGVVVVFDTLTRKTLALHELREMVLP</sequence>
<proteinExistence type="predicted"/>